<dbReference type="EMBL" id="FOZL01000001">
    <property type="protein sequence ID" value="SFR98284.1"/>
    <property type="molecule type" value="Genomic_DNA"/>
</dbReference>
<organism evidence="8 9">
    <name type="scientific">Granulicella pectinivorans</name>
    <dbReference type="NCBI Taxonomy" id="474950"/>
    <lineage>
        <taxon>Bacteria</taxon>
        <taxon>Pseudomonadati</taxon>
        <taxon>Acidobacteriota</taxon>
        <taxon>Terriglobia</taxon>
        <taxon>Terriglobales</taxon>
        <taxon>Acidobacteriaceae</taxon>
        <taxon>Granulicella</taxon>
    </lineage>
</organism>
<dbReference type="GO" id="GO:0044718">
    <property type="term" value="P:siderophore transmembrane transport"/>
    <property type="evidence" value="ECO:0007669"/>
    <property type="project" value="TreeGrafter"/>
</dbReference>
<evidence type="ECO:0000256" key="1">
    <source>
        <dbReference type="ARBA" id="ARBA00004571"/>
    </source>
</evidence>
<dbReference type="PANTHER" id="PTHR30069:SF46">
    <property type="entry name" value="OAR PROTEIN"/>
    <property type="match status" value="1"/>
</dbReference>
<dbReference type="InterPro" id="IPR036942">
    <property type="entry name" value="Beta-barrel_TonB_sf"/>
</dbReference>
<dbReference type="Gene3D" id="2.60.40.1120">
    <property type="entry name" value="Carboxypeptidase-like, regulatory domain"/>
    <property type="match status" value="1"/>
</dbReference>
<keyword evidence="9" id="KW-1185">Reference proteome</keyword>
<comment type="subcellular location">
    <subcellularLocation>
        <location evidence="1">Cell outer membrane</location>
        <topology evidence="1">Multi-pass membrane protein</topology>
    </subcellularLocation>
</comment>
<sequence>MTMQSRSKEFHPLDLLVRHTQNPVRRICAGLLAALTILCLVSATPLQAQTTQASVRGNVHDKDNAVIVGATLKLVNVETAVAATTVTNPNGDYLFVNINPGTYTLQASYQGFSPQKLKPFLLQVNQTSTLDFRLAAGTQEVVEVEAVGQGIQASSSELGLTLTSKQIEDIPLNSRNFTSLLTTAPGVSPVVVSGSQSASYTTSIGPVIIPSVNGQGNRSDIFVVDGILDIETFGNAYAVQPMIDAIQDQKLQSHNDSAEFGGSTGGTINVATKSGTNVFHGSAWEYNKSPSLQAVPYFSTSVPQQKQNQFGASFGGPVIIPHLYHGKDKTFFFAAYEGFRLNSPSTSYYFVPTPAQLAGDFTAAGLPKIYDPASTVCTPSGTCSRTQFSYQGILNKIAPGRLNQGDIAYAKYALPAYTSTPLPIGNAFQNSPSTQSLNSFDARIDETIGAKDSAYFRFMNIRGNQTGGPSLLPNSTITSGYSFVGSYAHVFGANRVLHVQAGRTYENRNSIQRFVGVPSNLSSLVGFQSGLDSGYVTVGNLVPGISADGYFGAQGESGTPQTTANSWSGKGDFTQVVGKHTIKTGVEFNGIGEAQDIQYANIQMRAQETNSLLGDTSGDAAASFVLGVPGAFTKRNVVESLSFGGVFSYYLQDQFQITPALTLNAGLRYDLAFIPKFGRPQDGNQSVGNYDFNNGTYIVYKVPGSCASLGTAPCIPTPDGSLPAHVVASTDGRVFQNQYNNLQPRLGAAYRIGPQTVVRGGIGLAFDNYAALVQNVRGVSGNWPSVAQIAQTGINNPTAANPFPGYTTQNLPALTALPSATPFNQFNWFVDPNTKDAYSLQYNLGVQRQLDKTTVVSASYVGSINRRLSVGGYYNVATTPGPGDPTARRPYSYIQPTYYTRSNGSGNYNSLQVQLTRSLFRGLAATVAYTWSKSIDEGCSGFFGTEGCNIQQIYNIRAERSVSAFNVPQNFVATYNYQLPIGRGKAVNINSRALDLLVGGWETSGFVRLHSGTPYTVNINTDIANIGNTGYERPNITGPTNAVNQSHKNWLNPNAFAIPAQYTYGTEGRNSLRTQFYNSFDMSILKEVPIYDRFHARFNIDAFNVFNHPIFGQPDSTLGDAQFGQIGATASGSRSIQLSGKLMF</sequence>
<feature type="domain" description="TonB-dependent transporter Oar-like beta-barrel" evidence="7">
    <location>
        <begin position="271"/>
        <end position="1137"/>
    </location>
</feature>
<keyword evidence="4" id="KW-0812">Transmembrane</keyword>
<evidence type="ECO:0000256" key="4">
    <source>
        <dbReference type="ARBA" id="ARBA00022692"/>
    </source>
</evidence>
<keyword evidence="6" id="KW-0998">Cell outer membrane</keyword>
<evidence type="ECO:0000256" key="6">
    <source>
        <dbReference type="ARBA" id="ARBA00023237"/>
    </source>
</evidence>
<dbReference type="SUPFAM" id="SSF56935">
    <property type="entry name" value="Porins"/>
    <property type="match status" value="1"/>
</dbReference>
<dbReference type="AlphaFoldDB" id="A0A1I6L4B6"/>
<evidence type="ECO:0000259" key="7">
    <source>
        <dbReference type="Pfam" id="PF25183"/>
    </source>
</evidence>
<keyword evidence="8" id="KW-0121">Carboxypeptidase</keyword>
<keyword evidence="5" id="KW-0472">Membrane</keyword>
<evidence type="ECO:0000313" key="9">
    <source>
        <dbReference type="Proteomes" id="UP000199024"/>
    </source>
</evidence>
<dbReference type="RefSeq" id="WP_089835837.1">
    <property type="nucleotide sequence ID" value="NZ_FOZL01000001.1"/>
</dbReference>
<dbReference type="InterPro" id="IPR057601">
    <property type="entry name" value="Oar-like_b-barrel"/>
</dbReference>
<dbReference type="OrthoDB" id="97893at2"/>
<reference evidence="8 9" key="1">
    <citation type="submission" date="2016-10" db="EMBL/GenBank/DDBJ databases">
        <authorList>
            <person name="de Groot N.N."/>
        </authorList>
    </citation>
    <scope>NUCLEOTIDE SEQUENCE [LARGE SCALE GENOMIC DNA]</scope>
    <source>
        <strain evidence="8 9">DSM 21001</strain>
    </source>
</reference>
<evidence type="ECO:0000313" key="8">
    <source>
        <dbReference type="EMBL" id="SFR98284.1"/>
    </source>
</evidence>
<keyword evidence="3" id="KW-1134">Transmembrane beta strand</keyword>
<evidence type="ECO:0000256" key="2">
    <source>
        <dbReference type="ARBA" id="ARBA00022448"/>
    </source>
</evidence>
<evidence type="ECO:0000256" key="3">
    <source>
        <dbReference type="ARBA" id="ARBA00022452"/>
    </source>
</evidence>
<protein>
    <submittedName>
        <fullName evidence="8">Carboxypeptidase regulatory-like domain-containing protein</fullName>
    </submittedName>
</protein>
<dbReference type="InterPro" id="IPR039426">
    <property type="entry name" value="TonB-dep_rcpt-like"/>
</dbReference>
<accession>A0A1I6L4B6</accession>
<proteinExistence type="predicted"/>
<name>A0A1I6L4B6_9BACT</name>
<dbReference type="Pfam" id="PF13620">
    <property type="entry name" value="CarboxypepD_reg"/>
    <property type="match status" value="1"/>
</dbReference>
<dbReference type="InterPro" id="IPR008969">
    <property type="entry name" value="CarboxyPept-like_regulatory"/>
</dbReference>
<dbReference type="SUPFAM" id="SSF49464">
    <property type="entry name" value="Carboxypeptidase regulatory domain-like"/>
    <property type="match status" value="1"/>
</dbReference>
<dbReference type="Proteomes" id="UP000199024">
    <property type="component" value="Unassembled WGS sequence"/>
</dbReference>
<dbReference type="STRING" id="474950.SAMN05421771_0239"/>
<keyword evidence="2" id="KW-0813">Transport</keyword>
<dbReference type="Pfam" id="PF25183">
    <property type="entry name" value="OMP_b-brl_4"/>
    <property type="match status" value="1"/>
</dbReference>
<dbReference type="GO" id="GO:0015344">
    <property type="term" value="F:siderophore uptake transmembrane transporter activity"/>
    <property type="evidence" value="ECO:0007669"/>
    <property type="project" value="TreeGrafter"/>
</dbReference>
<dbReference type="Gene3D" id="2.40.170.20">
    <property type="entry name" value="TonB-dependent receptor, beta-barrel domain"/>
    <property type="match status" value="1"/>
</dbReference>
<keyword evidence="8" id="KW-0378">Hydrolase</keyword>
<gene>
    <name evidence="8" type="ORF">SAMN05421771_0239</name>
</gene>
<dbReference type="GO" id="GO:0009279">
    <property type="term" value="C:cell outer membrane"/>
    <property type="evidence" value="ECO:0007669"/>
    <property type="project" value="UniProtKB-SubCell"/>
</dbReference>
<dbReference type="PANTHER" id="PTHR30069">
    <property type="entry name" value="TONB-DEPENDENT OUTER MEMBRANE RECEPTOR"/>
    <property type="match status" value="1"/>
</dbReference>
<evidence type="ECO:0000256" key="5">
    <source>
        <dbReference type="ARBA" id="ARBA00023136"/>
    </source>
</evidence>
<dbReference type="GO" id="GO:0004180">
    <property type="term" value="F:carboxypeptidase activity"/>
    <property type="evidence" value="ECO:0007669"/>
    <property type="project" value="UniProtKB-KW"/>
</dbReference>
<keyword evidence="8" id="KW-0645">Protease</keyword>